<keyword evidence="1" id="KW-0472">Membrane</keyword>
<dbReference type="PANTHER" id="PTHR43801">
    <property type="entry name" value="NUCLEOTIDE-BINDING PROTEIN-RELATED"/>
    <property type="match status" value="1"/>
</dbReference>
<accession>A0A1W1XFS9</accession>
<dbReference type="AlphaFoldDB" id="A0A1W1XFS9"/>
<dbReference type="RefSeq" id="WP_084057173.1">
    <property type="nucleotide sequence ID" value="NZ_FWXF01000006.1"/>
</dbReference>
<dbReference type="PANTHER" id="PTHR43801:SF1">
    <property type="entry name" value="POLYPRENYL SYNTHETASE"/>
    <property type="match status" value="1"/>
</dbReference>
<proteinExistence type="predicted"/>
<gene>
    <name evidence="2" type="ORF">SAMN02746041_01407</name>
</gene>
<dbReference type="Proteomes" id="UP000192783">
    <property type="component" value="Unassembled WGS sequence"/>
</dbReference>
<feature type="transmembrane region" description="Helical" evidence="1">
    <location>
        <begin position="47"/>
        <end position="71"/>
    </location>
</feature>
<dbReference type="STRING" id="1121390.SAMN02746041_01407"/>
<protein>
    <recommendedName>
        <fullName evidence="4">DUF116 domain-containing protein</fullName>
    </recommendedName>
</protein>
<organism evidence="2 3">
    <name type="scientific">Desulfacinum hydrothermale DSM 13146</name>
    <dbReference type="NCBI Taxonomy" id="1121390"/>
    <lineage>
        <taxon>Bacteria</taxon>
        <taxon>Pseudomonadati</taxon>
        <taxon>Thermodesulfobacteriota</taxon>
        <taxon>Syntrophobacteria</taxon>
        <taxon>Syntrophobacterales</taxon>
        <taxon>Syntrophobacteraceae</taxon>
        <taxon>Desulfacinum</taxon>
    </lineage>
</organism>
<keyword evidence="1" id="KW-0812">Transmembrane</keyword>
<dbReference type="InterPro" id="IPR002829">
    <property type="entry name" value="DUF116"/>
</dbReference>
<name>A0A1W1XFS9_9BACT</name>
<dbReference type="EMBL" id="FWXF01000006">
    <property type="protein sequence ID" value="SMC22371.1"/>
    <property type="molecule type" value="Genomic_DNA"/>
</dbReference>
<evidence type="ECO:0000313" key="2">
    <source>
        <dbReference type="EMBL" id="SMC22371.1"/>
    </source>
</evidence>
<keyword evidence="1" id="KW-1133">Transmembrane helix</keyword>
<dbReference type="Pfam" id="PF01976">
    <property type="entry name" value="DUF116"/>
    <property type="match status" value="1"/>
</dbReference>
<sequence length="258" mass="27850">MARALSDKALLILLLLAASALVCAVLALLFAVPYYGFARIHPRLPLWAGLFFGGLAAAQLGVVALLVTAALRGRDVPFSATLRGFTAKGLLPLLVFVGRLVGISKRQVQHAFVAFNNELVLARCRSGQPPRRILLLMPHCLQRAECSVRITYHVSNCKRCGQCPIGGLLALSETYGVDLAVATGGTIARRIVVQTRPDLIVAVACERDLVSGIQDTLPLPVYGIFNQRPNGPCFNTLVPLDRVRSVLDQVLQREALHG</sequence>
<keyword evidence="3" id="KW-1185">Reference proteome</keyword>
<evidence type="ECO:0000256" key="1">
    <source>
        <dbReference type="SAM" id="Phobius"/>
    </source>
</evidence>
<reference evidence="2 3" key="1">
    <citation type="submission" date="2017-04" db="EMBL/GenBank/DDBJ databases">
        <authorList>
            <person name="Afonso C.L."/>
            <person name="Miller P.J."/>
            <person name="Scott M.A."/>
            <person name="Spackman E."/>
            <person name="Goraichik I."/>
            <person name="Dimitrov K.M."/>
            <person name="Suarez D.L."/>
            <person name="Swayne D.E."/>
        </authorList>
    </citation>
    <scope>NUCLEOTIDE SEQUENCE [LARGE SCALE GENOMIC DNA]</scope>
    <source>
        <strain evidence="2 3">DSM 13146</strain>
    </source>
</reference>
<dbReference type="OrthoDB" id="9787348at2"/>
<evidence type="ECO:0008006" key="4">
    <source>
        <dbReference type="Google" id="ProtNLM"/>
    </source>
</evidence>
<evidence type="ECO:0000313" key="3">
    <source>
        <dbReference type="Proteomes" id="UP000192783"/>
    </source>
</evidence>